<keyword evidence="7" id="KW-1185">Reference proteome</keyword>
<dbReference type="SUPFAM" id="SSF81382">
    <property type="entry name" value="Skp1 dimerisation domain-like"/>
    <property type="match status" value="1"/>
</dbReference>
<dbReference type="Pfam" id="PF01466">
    <property type="entry name" value="Skp1"/>
    <property type="match status" value="1"/>
</dbReference>
<evidence type="ECO:0000259" key="5">
    <source>
        <dbReference type="Pfam" id="PF03931"/>
    </source>
</evidence>
<dbReference type="Proteomes" id="UP001642540">
    <property type="component" value="Unassembled WGS sequence"/>
</dbReference>
<dbReference type="PANTHER" id="PTHR11165">
    <property type="entry name" value="SKP1"/>
    <property type="match status" value="1"/>
</dbReference>
<evidence type="ECO:0000256" key="1">
    <source>
        <dbReference type="ARBA" id="ARBA00009993"/>
    </source>
</evidence>
<evidence type="ECO:0000256" key="3">
    <source>
        <dbReference type="PIRNR" id="PIRNR028729"/>
    </source>
</evidence>
<proteinExistence type="inferred from homology"/>
<accession>A0ABP1RWK8</accession>
<dbReference type="InterPro" id="IPR011333">
    <property type="entry name" value="SKP1/BTB/POZ_sf"/>
</dbReference>
<dbReference type="Pfam" id="PF03931">
    <property type="entry name" value="Skp1_POZ"/>
    <property type="match status" value="1"/>
</dbReference>
<sequence>MMGDSFKVKLQSNEGEIFKVGVDFARCCEVIKTLLEVVPLEERDEVIPLPSVDSKILKMVIDWATYHRNDEAPPPNIGDFDDLWAEPCAWDADFLKVDNETLLKLICAANYLDIRGLLILTCKTYTIMVMGKTAEQVRQLFITENGTTPSELKTIPFIVFRASSL</sequence>
<gene>
    <name evidence="6" type="ORF">ODALV1_LOCUS27049</name>
</gene>
<evidence type="ECO:0000256" key="2">
    <source>
        <dbReference type="ARBA" id="ARBA00022786"/>
    </source>
</evidence>
<dbReference type="SMART" id="SM00512">
    <property type="entry name" value="Skp1"/>
    <property type="match status" value="1"/>
</dbReference>
<name>A0ABP1RWK8_9HEXA</name>
<organism evidence="6 7">
    <name type="scientific">Orchesella dallaii</name>
    <dbReference type="NCBI Taxonomy" id="48710"/>
    <lineage>
        <taxon>Eukaryota</taxon>
        <taxon>Metazoa</taxon>
        <taxon>Ecdysozoa</taxon>
        <taxon>Arthropoda</taxon>
        <taxon>Hexapoda</taxon>
        <taxon>Collembola</taxon>
        <taxon>Entomobryomorpha</taxon>
        <taxon>Entomobryoidea</taxon>
        <taxon>Orchesellidae</taxon>
        <taxon>Orchesellinae</taxon>
        <taxon>Orchesella</taxon>
    </lineage>
</organism>
<evidence type="ECO:0008006" key="8">
    <source>
        <dbReference type="Google" id="ProtNLM"/>
    </source>
</evidence>
<reference evidence="6 7" key="1">
    <citation type="submission" date="2024-08" db="EMBL/GenBank/DDBJ databases">
        <authorList>
            <person name="Cucini C."/>
            <person name="Frati F."/>
        </authorList>
    </citation>
    <scope>NUCLEOTIDE SEQUENCE [LARGE SCALE GENOMIC DNA]</scope>
</reference>
<feature type="domain" description="SKP1 component dimerisation" evidence="4">
    <location>
        <begin position="116"/>
        <end position="154"/>
    </location>
</feature>
<dbReference type="SUPFAM" id="SSF54695">
    <property type="entry name" value="POZ domain"/>
    <property type="match status" value="1"/>
</dbReference>
<feature type="domain" description="SKP1 component POZ" evidence="5">
    <location>
        <begin position="7"/>
        <end position="69"/>
    </location>
</feature>
<dbReference type="InterPro" id="IPR001232">
    <property type="entry name" value="SKP1-like"/>
</dbReference>
<protein>
    <recommendedName>
        <fullName evidence="8">S-phase kinase-associated protein 1</fullName>
    </recommendedName>
</protein>
<dbReference type="InterPro" id="IPR016073">
    <property type="entry name" value="Skp1_comp_POZ"/>
</dbReference>
<dbReference type="InterPro" id="IPR036296">
    <property type="entry name" value="SKP1-like_dim_sf"/>
</dbReference>
<comment type="pathway">
    <text evidence="3">Protein modification; protein ubiquitination.</text>
</comment>
<dbReference type="InterPro" id="IPR016897">
    <property type="entry name" value="SKP1"/>
</dbReference>
<comment type="similarity">
    <text evidence="1 3">Belongs to the SKP1 family.</text>
</comment>
<comment type="caution">
    <text evidence="6">The sequence shown here is derived from an EMBL/GenBank/DDBJ whole genome shotgun (WGS) entry which is preliminary data.</text>
</comment>
<dbReference type="EMBL" id="CAXLJM020000119">
    <property type="protein sequence ID" value="CAL8137717.1"/>
    <property type="molecule type" value="Genomic_DNA"/>
</dbReference>
<dbReference type="PIRSF" id="PIRSF028729">
    <property type="entry name" value="E3_ubiquit_lig_SCF_Skp"/>
    <property type="match status" value="1"/>
</dbReference>
<dbReference type="Gene3D" id="3.30.710.10">
    <property type="entry name" value="Potassium Channel Kv1.1, Chain A"/>
    <property type="match status" value="1"/>
</dbReference>
<keyword evidence="2 3" id="KW-0833">Ubl conjugation pathway</keyword>
<evidence type="ECO:0000313" key="6">
    <source>
        <dbReference type="EMBL" id="CAL8137717.1"/>
    </source>
</evidence>
<evidence type="ECO:0000313" key="7">
    <source>
        <dbReference type="Proteomes" id="UP001642540"/>
    </source>
</evidence>
<evidence type="ECO:0000259" key="4">
    <source>
        <dbReference type="Pfam" id="PF01466"/>
    </source>
</evidence>
<dbReference type="InterPro" id="IPR016072">
    <property type="entry name" value="Skp1_comp_dimer"/>
</dbReference>
<dbReference type="CDD" id="cd18322">
    <property type="entry name" value="BTB_POZ_SKP1"/>
    <property type="match status" value="1"/>
</dbReference>